<evidence type="ECO:0000313" key="1">
    <source>
        <dbReference type="WBParaSite" id="ASIM_0000882801-mRNA-1"/>
    </source>
</evidence>
<reference evidence="1" key="1">
    <citation type="submission" date="2017-02" db="UniProtKB">
        <authorList>
            <consortium name="WormBaseParasite"/>
        </authorList>
    </citation>
    <scope>IDENTIFICATION</scope>
</reference>
<protein>
    <submittedName>
        <fullName evidence="1">Sushi domain-containing protein</fullName>
    </submittedName>
</protein>
<organism evidence="1">
    <name type="scientific">Anisakis simplex</name>
    <name type="common">Herring worm</name>
    <dbReference type="NCBI Taxonomy" id="6269"/>
    <lineage>
        <taxon>Eukaryota</taxon>
        <taxon>Metazoa</taxon>
        <taxon>Ecdysozoa</taxon>
        <taxon>Nematoda</taxon>
        <taxon>Chromadorea</taxon>
        <taxon>Rhabditida</taxon>
        <taxon>Spirurina</taxon>
        <taxon>Ascaridomorpha</taxon>
        <taxon>Ascaridoidea</taxon>
        <taxon>Anisakidae</taxon>
        <taxon>Anisakis</taxon>
        <taxon>Anisakis simplex complex</taxon>
    </lineage>
</organism>
<dbReference type="WBParaSite" id="ASIM_0000882801-mRNA-1">
    <property type="protein sequence ID" value="ASIM_0000882801-mRNA-1"/>
    <property type="gene ID" value="ASIM_0000882801"/>
</dbReference>
<dbReference type="AlphaFoldDB" id="A0A0M3JME3"/>
<accession>A0A0M3JME3</accession>
<name>A0A0M3JME3_ANISI</name>
<sequence length="71" mass="7820">LSGQTVIVEPGVVMQFADDAGIFVFGSLYIKGTKREPVSLCALDSTWKGLIFHLNNGELFSLPLLQILHHH</sequence>
<proteinExistence type="predicted"/>